<dbReference type="InterPro" id="IPR008984">
    <property type="entry name" value="SMAD_FHA_dom_sf"/>
</dbReference>
<feature type="domain" description="FHA" evidence="3">
    <location>
        <begin position="107"/>
        <end position="156"/>
    </location>
</feature>
<dbReference type="PANTHER" id="PTHR23308">
    <property type="entry name" value="NUCLEAR INHIBITOR OF PROTEIN PHOSPHATASE-1"/>
    <property type="match status" value="1"/>
</dbReference>
<keyword evidence="1" id="KW-0597">Phosphoprotein</keyword>
<feature type="compositionally biased region" description="Basic residues" evidence="2">
    <location>
        <begin position="37"/>
        <end position="46"/>
    </location>
</feature>
<comment type="caution">
    <text evidence="4">The sequence shown here is derived from an EMBL/GenBank/DDBJ whole genome shotgun (WGS) entry which is preliminary data.</text>
</comment>
<dbReference type="Pfam" id="PF00498">
    <property type="entry name" value="FHA"/>
    <property type="match status" value="1"/>
</dbReference>
<proteinExistence type="predicted"/>
<gene>
    <name evidence="4" type="primary">fhaB</name>
    <name evidence="4" type="ORF">GCM10023167_00910</name>
</gene>
<reference evidence="5" key="1">
    <citation type="journal article" date="2019" name="Int. J. Syst. Evol. Microbiol.">
        <title>The Global Catalogue of Microorganisms (GCM) 10K type strain sequencing project: providing services to taxonomists for standard genome sequencing and annotation.</title>
        <authorList>
            <consortium name="The Broad Institute Genomics Platform"/>
            <consortium name="The Broad Institute Genome Sequencing Center for Infectious Disease"/>
            <person name="Wu L."/>
            <person name="Ma J."/>
        </authorList>
    </citation>
    <scope>NUCLEOTIDE SEQUENCE [LARGE SCALE GENOMIC DNA]</scope>
    <source>
        <strain evidence="5">JCM 17808</strain>
    </source>
</reference>
<evidence type="ECO:0000313" key="5">
    <source>
        <dbReference type="Proteomes" id="UP001500642"/>
    </source>
</evidence>
<dbReference type="Proteomes" id="UP001500642">
    <property type="component" value="Unassembled WGS sequence"/>
</dbReference>
<accession>A0ABP8IZZ0</accession>
<dbReference type="InterPro" id="IPR050923">
    <property type="entry name" value="Cell_Proc_Reg/RNA_Proc"/>
</dbReference>
<evidence type="ECO:0000256" key="1">
    <source>
        <dbReference type="ARBA" id="ARBA00022553"/>
    </source>
</evidence>
<dbReference type="SMART" id="SM00240">
    <property type="entry name" value="FHA"/>
    <property type="match status" value="1"/>
</dbReference>
<dbReference type="PROSITE" id="PS50006">
    <property type="entry name" value="FHA_DOMAIN"/>
    <property type="match status" value="1"/>
</dbReference>
<feature type="compositionally biased region" description="Low complexity" evidence="2">
    <location>
        <begin position="64"/>
        <end position="78"/>
    </location>
</feature>
<sequence length="179" mass="19070">MSEFTVMVLRFAFFALLWIFVFLVAGVLRQDLFGPRRSNRVGRRGRSRGERGAVPAGGPPPGRAAPQHAPPSRAAPPQQQAPPVPRALHLTSGALAGMVIPLGAGPITLGRAGGNTVVLEDDFASGHHARIVPDSGHWYVEDLGSTNGTFINGQRLHSPVQMRIGTPVTIGHTTLELRP</sequence>
<dbReference type="RefSeq" id="WP_345029010.1">
    <property type="nucleotide sequence ID" value="NZ_BAABGL010000002.1"/>
</dbReference>
<feature type="region of interest" description="Disordered" evidence="2">
    <location>
        <begin position="36"/>
        <end position="85"/>
    </location>
</feature>
<organism evidence="4 5">
    <name type="scientific">Brevibacterium pityocampae</name>
    <dbReference type="NCBI Taxonomy" id="506594"/>
    <lineage>
        <taxon>Bacteria</taxon>
        <taxon>Bacillati</taxon>
        <taxon>Actinomycetota</taxon>
        <taxon>Actinomycetes</taxon>
        <taxon>Micrococcales</taxon>
        <taxon>Brevibacteriaceae</taxon>
        <taxon>Brevibacterium</taxon>
    </lineage>
</organism>
<dbReference type="Gene3D" id="2.60.200.20">
    <property type="match status" value="1"/>
</dbReference>
<protein>
    <submittedName>
        <fullName evidence="4">Antibiotic biosynthesis regulator FhaB</fullName>
    </submittedName>
</protein>
<keyword evidence="5" id="KW-1185">Reference proteome</keyword>
<dbReference type="SUPFAM" id="SSF49879">
    <property type="entry name" value="SMAD/FHA domain"/>
    <property type="match status" value="1"/>
</dbReference>
<evidence type="ECO:0000256" key="2">
    <source>
        <dbReference type="SAM" id="MobiDB-lite"/>
    </source>
</evidence>
<name>A0ABP8IZZ0_9MICO</name>
<evidence type="ECO:0000313" key="4">
    <source>
        <dbReference type="EMBL" id="GAA4382444.1"/>
    </source>
</evidence>
<dbReference type="InterPro" id="IPR000253">
    <property type="entry name" value="FHA_dom"/>
</dbReference>
<dbReference type="EMBL" id="BAABGL010000002">
    <property type="protein sequence ID" value="GAA4382444.1"/>
    <property type="molecule type" value="Genomic_DNA"/>
</dbReference>
<evidence type="ECO:0000259" key="3">
    <source>
        <dbReference type="PROSITE" id="PS50006"/>
    </source>
</evidence>